<dbReference type="FunFam" id="3.30.40.10:FF:000022">
    <property type="entry name" value="E3 ubiquitin-protein ligase RING1-like"/>
    <property type="match status" value="1"/>
</dbReference>
<keyword evidence="5 8" id="KW-0863">Zinc-finger</keyword>
<sequence length="337" mass="36906">MGDIMVGRYWCYICSRMVNPTIEPAIKCPLCESGFVEEISSIRHYSTTNGIDSASTNNLSLLAPIPILLGIISGLGSSRSRITGGDQTDNNNSSQDAMDDELGIDFEALLMRRRTRRRSSSSLQMLEDTPNAASSEPENPENDRERRDRLIVSDPFNDSALIVYASFGDYLMGHGWDLLLQYLSENDINHNGTPPALKEAIEAIPNVTVDDKLQCSVCLEDIEVGNEAKEMPCKHKFHCGCITPWLELHSSCPVCRFKLPWDCSEIEANVTRNGEGRVGIADARSGGGLGTGIRYWTPIPYHYERLLALPGSGSGSTSASSLEPMPGSESAPQTEDN</sequence>
<dbReference type="EMBL" id="BSYR01000016">
    <property type="protein sequence ID" value="GMI79075.1"/>
    <property type="molecule type" value="Genomic_DNA"/>
</dbReference>
<feature type="domain" description="RING-type" evidence="10">
    <location>
        <begin position="215"/>
        <end position="256"/>
    </location>
</feature>
<evidence type="ECO:0000256" key="4">
    <source>
        <dbReference type="ARBA" id="ARBA00022723"/>
    </source>
</evidence>
<reference evidence="11" key="1">
    <citation type="submission" date="2023-05" db="EMBL/GenBank/DDBJ databases">
        <title>Genome and transcriptome analyses reveal genes involved in the formation of fine ridges on petal epidermal cells in Hibiscus trionum.</title>
        <authorList>
            <person name="Koshimizu S."/>
            <person name="Masuda S."/>
            <person name="Ishii T."/>
            <person name="Shirasu K."/>
            <person name="Hoshino A."/>
            <person name="Arita M."/>
        </authorList>
    </citation>
    <scope>NUCLEOTIDE SEQUENCE</scope>
    <source>
        <strain evidence="11">Hamamatsu line</strain>
    </source>
</reference>
<dbReference type="InterPro" id="IPR013083">
    <property type="entry name" value="Znf_RING/FYVE/PHD"/>
</dbReference>
<dbReference type="Gene3D" id="3.30.40.10">
    <property type="entry name" value="Zinc/RING finger domain, C3HC4 (zinc finger)"/>
    <property type="match status" value="1"/>
</dbReference>
<dbReference type="SUPFAM" id="SSF57850">
    <property type="entry name" value="RING/U-box"/>
    <property type="match status" value="1"/>
</dbReference>
<dbReference type="Proteomes" id="UP001165190">
    <property type="component" value="Unassembled WGS sequence"/>
</dbReference>
<dbReference type="InterPro" id="IPR001841">
    <property type="entry name" value="Znf_RING"/>
</dbReference>
<evidence type="ECO:0000259" key="10">
    <source>
        <dbReference type="PROSITE" id="PS50089"/>
    </source>
</evidence>
<dbReference type="InterPro" id="IPR039525">
    <property type="entry name" value="RNF126-like_zinc-ribbon"/>
</dbReference>
<dbReference type="EC" id="2.3.2.27" evidence="2"/>
<gene>
    <name evidence="11" type="ORF">HRI_001576800</name>
</gene>
<evidence type="ECO:0000313" key="12">
    <source>
        <dbReference type="Proteomes" id="UP001165190"/>
    </source>
</evidence>
<dbReference type="GO" id="GO:0008270">
    <property type="term" value="F:zinc ion binding"/>
    <property type="evidence" value="ECO:0007669"/>
    <property type="project" value="UniProtKB-KW"/>
</dbReference>
<dbReference type="OrthoDB" id="21204at2759"/>
<dbReference type="SMART" id="SM00184">
    <property type="entry name" value="RING"/>
    <property type="match status" value="1"/>
</dbReference>
<dbReference type="GO" id="GO:0061630">
    <property type="term" value="F:ubiquitin protein ligase activity"/>
    <property type="evidence" value="ECO:0007669"/>
    <property type="project" value="UniProtKB-EC"/>
</dbReference>
<evidence type="ECO:0000256" key="2">
    <source>
        <dbReference type="ARBA" id="ARBA00012483"/>
    </source>
</evidence>
<dbReference type="GO" id="GO:0016567">
    <property type="term" value="P:protein ubiquitination"/>
    <property type="evidence" value="ECO:0007669"/>
    <property type="project" value="TreeGrafter"/>
</dbReference>
<keyword evidence="7" id="KW-0862">Zinc</keyword>
<keyword evidence="3" id="KW-0808">Transferase</keyword>
<keyword evidence="12" id="KW-1185">Reference proteome</keyword>
<evidence type="ECO:0000256" key="1">
    <source>
        <dbReference type="ARBA" id="ARBA00000900"/>
    </source>
</evidence>
<comment type="caution">
    <text evidence="11">The sequence shown here is derived from an EMBL/GenBank/DDBJ whole genome shotgun (WGS) entry which is preliminary data.</text>
</comment>
<keyword evidence="4" id="KW-0479">Metal-binding</keyword>
<evidence type="ECO:0000256" key="9">
    <source>
        <dbReference type="SAM" id="MobiDB-lite"/>
    </source>
</evidence>
<name>A0A9W7HNG8_HIBTR</name>
<feature type="region of interest" description="Disordered" evidence="9">
    <location>
        <begin position="312"/>
        <end position="337"/>
    </location>
</feature>
<evidence type="ECO:0000313" key="11">
    <source>
        <dbReference type="EMBL" id="GMI79075.1"/>
    </source>
</evidence>
<feature type="compositionally biased region" description="Low complexity" evidence="9">
    <location>
        <begin position="312"/>
        <end position="322"/>
    </location>
</feature>
<accession>A0A9W7HNG8</accession>
<dbReference type="PANTHER" id="PTHR15710:SF22">
    <property type="entry name" value="RING-TYPE E3 UBIQUITIN TRANSFERASE"/>
    <property type="match status" value="1"/>
</dbReference>
<dbReference type="Pfam" id="PF13639">
    <property type="entry name" value="zf-RING_2"/>
    <property type="match status" value="1"/>
</dbReference>
<evidence type="ECO:0000256" key="7">
    <source>
        <dbReference type="ARBA" id="ARBA00022833"/>
    </source>
</evidence>
<proteinExistence type="predicted"/>
<dbReference type="Pfam" id="PF14369">
    <property type="entry name" value="Zn_ribbon_19"/>
    <property type="match status" value="1"/>
</dbReference>
<protein>
    <recommendedName>
        <fullName evidence="2">RING-type E3 ubiquitin transferase</fullName>
        <ecNumber evidence="2">2.3.2.27</ecNumber>
    </recommendedName>
</protein>
<dbReference type="GO" id="GO:0005737">
    <property type="term" value="C:cytoplasm"/>
    <property type="evidence" value="ECO:0007669"/>
    <property type="project" value="TreeGrafter"/>
</dbReference>
<dbReference type="PANTHER" id="PTHR15710">
    <property type="entry name" value="E3 UBIQUITIN-PROTEIN LIGASE PRAJA"/>
    <property type="match status" value="1"/>
</dbReference>
<feature type="region of interest" description="Disordered" evidence="9">
    <location>
        <begin position="115"/>
        <end position="146"/>
    </location>
</feature>
<evidence type="ECO:0000256" key="5">
    <source>
        <dbReference type="ARBA" id="ARBA00022771"/>
    </source>
</evidence>
<keyword evidence="6" id="KW-0833">Ubl conjugation pathway</keyword>
<dbReference type="PROSITE" id="PS50089">
    <property type="entry name" value="ZF_RING_2"/>
    <property type="match status" value="1"/>
</dbReference>
<comment type="catalytic activity">
    <reaction evidence="1">
        <text>S-ubiquitinyl-[E2 ubiquitin-conjugating enzyme]-L-cysteine + [acceptor protein]-L-lysine = [E2 ubiquitin-conjugating enzyme]-L-cysteine + N(6)-ubiquitinyl-[acceptor protein]-L-lysine.</text>
        <dbReference type="EC" id="2.3.2.27"/>
    </reaction>
</comment>
<evidence type="ECO:0000256" key="3">
    <source>
        <dbReference type="ARBA" id="ARBA00022679"/>
    </source>
</evidence>
<evidence type="ECO:0000256" key="6">
    <source>
        <dbReference type="ARBA" id="ARBA00022786"/>
    </source>
</evidence>
<organism evidence="11 12">
    <name type="scientific">Hibiscus trionum</name>
    <name type="common">Flower of an hour</name>
    <dbReference type="NCBI Taxonomy" id="183268"/>
    <lineage>
        <taxon>Eukaryota</taxon>
        <taxon>Viridiplantae</taxon>
        <taxon>Streptophyta</taxon>
        <taxon>Embryophyta</taxon>
        <taxon>Tracheophyta</taxon>
        <taxon>Spermatophyta</taxon>
        <taxon>Magnoliopsida</taxon>
        <taxon>eudicotyledons</taxon>
        <taxon>Gunneridae</taxon>
        <taxon>Pentapetalae</taxon>
        <taxon>rosids</taxon>
        <taxon>malvids</taxon>
        <taxon>Malvales</taxon>
        <taxon>Malvaceae</taxon>
        <taxon>Malvoideae</taxon>
        <taxon>Hibiscus</taxon>
    </lineage>
</organism>
<evidence type="ECO:0000256" key="8">
    <source>
        <dbReference type="PROSITE-ProRule" id="PRU00175"/>
    </source>
</evidence>
<dbReference type="AlphaFoldDB" id="A0A9W7HNG8"/>